<feature type="transmembrane region" description="Helical" evidence="7">
    <location>
        <begin position="120"/>
        <end position="139"/>
    </location>
</feature>
<keyword evidence="3" id="KW-1003">Cell membrane</keyword>
<keyword evidence="6 7" id="KW-0472">Membrane</keyword>
<comment type="similarity">
    <text evidence="7">Belongs to the binding-protein-dependent transport system permease family.</text>
</comment>
<evidence type="ECO:0000256" key="3">
    <source>
        <dbReference type="ARBA" id="ARBA00022475"/>
    </source>
</evidence>
<evidence type="ECO:0000256" key="4">
    <source>
        <dbReference type="ARBA" id="ARBA00022692"/>
    </source>
</evidence>
<organism evidence="9 10">
    <name type="scientific">Candidatus Buchananbacteria bacterium RIFCSPHIGHO2_01_FULL_44_11</name>
    <dbReference type="NCBI Taxonomy" id="1797535"/>
    <lineage>
        <taxon>Bacteria</taxon>
        <taxon>Candidatus Buchananiibacteriota</taxon>
    </lineage>
</organism>
<dbReference type="STRING" id="1797535.A2744_00275"/>
<dbReference type="SUPFAM" id="SSF161098">
    <property type="entry name" value="MetI-like"/>
    <property type="match status" value="1"/>
</dbReference>
<evidence type="ECO:0000256" key="6">
    <source>
        <dbReference type="ARBA" id="ARBA00023136"/>
    </source>
</evidence>
<dbReference type="InterPro" id="IPR000515">
    <property type="entry name" value="MetI-like"/>
</dbReference>
<dbReference type="AlphaFoldDB" id="A0A1G1Y0K6"/>
<dbReference type="Proteomes" id="UP000178240">
    <property type="component" value="Unassembled WGS sequence"/>
</dbReference>
<comment type="caution">
    <text evidence="9">The sequence shown here is derived from an EMBL/GenBank/DDBJ whole genome shotgun (WGS) entry which is preliminary data.</text>
</comment>
<feature type="transmembrane region" description="Helical" evidence="7">
    <location>
        <begin position="7"/>
        <end position="25"/>
    </location>
</feature>
<feature type="transmembrane region" description="Helical" evidence="7">
    <location>
        <begin position="61"/>
        <end position="83"/>
    </location>
</feature>
<dbReference type="PROSITE" id="PS50928">
    <property type="entry name" value="ABC_TM1"/>
    <property type="match status" value="1"/>
</dbReference>
<dbReference type="EMBL" id="MHIE01000011">
    <property type="protein sequence ID" value="OGY45828.1"/>
    <property type="molecule type" value="Genomic_DNA"/>
</dbReference>
<reference evidence="9 10" key="1">
    <citation type="journal article" date="2016" name="Nat. Commun.">
        <title>Thousands of microbial genomes shed light on interconnected biogeochemical processes in an aquifer system.</title>
        <authorList>
            <person name="Anantharaman K."/>
            <person name="Brown C.T."/>
            <person name="Hug L.A."/>
            <person name="Sharon I."/>
            <person name="Castelle C.J."/>
            <person name="Probst A.J."/>
            <person name="Thomas B.C."/>
            <person name="Singh A."/>
            <person name="Wilkins M.J."/>
            <person name="Karaoz U."/>
            <person name="Brodie E.L."/>
            <person name="Williams K.H."/>
            <person name="Hubbard S.S."/>
            <person name="Banfield J.F."/>
        </authorList>
    </citation>
    <scope>NUCLEOTIDE SEQUENCE [LARGE SCALE GENOMIC DNA]</scope>
</reference>
<evidence type="ECO:0000256" key="7">
    <source>
        <dbReference type="RuleBase" id="RU363032"/>
    </source>
</evidence>
<name>A0A1G1Y0K6_9BACT</name>
<dbReference type="PANTHER" id="PTHR30151">
    <property type="entry name" value="ALKANE SULFONATE ABC TRANSPORTER-RELATED, MEMBRANE SUBUNIT"/>
    <property type="match status" value="1"/>
</dbReference>
<keyword evidence="4 7" id="KW-0812">Transmembrane</keyword>
<keyword evidence="5 7" id="KW-1133">Transmembrane helix</keyword>
<sequence length="248" mass="28019">MRKIIKNLTILFFSLLVIQLVFFILGKNTFLPSPFEVFKAFFTQFQQGDIILDILMSLKRVVLGFILAAITAIPLAILCGYSRHLNDFIKPFVELLRPIPPIAWIPIAILLFGLGDGSSYFIVFLGAFFPIFTNSYFGATSLPNIYKNVARTFEINNSIFIRKILFYFSLPYIFTGLRIGIGMAWMSVIAAELIGAQSGLGYFIQINRLLLRTDNIVLGMTLIGAIGYLLTKLLSVVERFSLPWVEKH</sequence>
<evidence type="ECO:0000256" key="1">
    <source>
        <dbReference type="ARBA" id="ARBA00004651"/>
    </source>
</evidence>
<proteinExistence type="inferred from homology"/>
<feature type="transmembrane region" description="Helical" evidence="7">
    <location>
        <begin position="183"/>
        <end position="204"/>
    </location>
</feature>
<evidence type="ECO:0000313" key="9">
    <source>
        <dbReference type="EMBL" id="OGY45828.1"/>
    </source>
</evidence>
<dbReference type="GO" id="GO:0042918">
    <property type="term" value="P:alkanesulfonate transmembrane transport"/>
    <property type="evidence" value="ECO:0007669"/>
    <property type="project" value="UniProtKB-ARBA"/>
</dbReference>
<protein>
    <recommendedName>
        <fullName evidence="8">ABC transmembrane type-1 domain-containing protein</fullName>
    </recommendedName>
</protein>
<dbReference type="Pfam" id="PF00528">
    <property type="entry name" value="BPD_transp_1"/>
    <property type="match status" value="1"/>
</dbReference>
<evidence type="ECO:0000256" key="2">
    <source>
        <dbReference type="ARBA" id="ARBA00022448"/>
    </source>
</evidence>
<gene>
    <name evidence="9" type="ORF">A2744_00275</name>
</gene>
<accession>A0A1G1Y0K6</accession>
<keyword evidence="2 7" id="KW-0813">Transport</keyword>
<dbReference type="CDD" id="cd06261">
    <property type="entry name" value="TM_PBP2"/>
    <property type="match status" value="1"/>
</dbReference>
<comment type="subcellular location">
    <subcellularLocation>
        <location evidence="1 7">Cell membrane</location>
        <topology evidence="1 7">Multi-pass membrane protein</topology>
    </subcellularLocation>
</comment>
<dbReference type="InterPro" id="IPR035906">
    <property type="entry name" value="MetI-like_sf"/>
</dbReference>
<dbReference type="PANTHER" id="PTHR30151:SF0">
    <property type="entry name" value="ABC TRANSPORTER PERMEASE PROTEIN MJ0413-RELATED"/>
    <property type="match status" value="1"/>
</dbReference>
<feature type="domain" description="ABC transmembrane type-1" evidence="8">
    <location>
        <begin position="54"/>
        <end position="235"/>
    </location>
</feature>
<dbReference type="Gene3D" id="1.10.3720.10">
    <property type="entry name" value="MetI-like"/>
    <property type="match status" value="1"/>
</dbReference>
<evidence type="ECO:0000259" key="8">
    <source>
        <dbReference type="PROSITE" id="PS50928"/>
    </source>
</evidence>
<feature type="transmembrane region" description="Helical" evidence="7">
    <location>
        <begin position="95"/>
        <end position="114"/>
    </location>
</feature>
<feature type="transmembrane region" description="Helical" evidence="7">
    <location>
        <begin position="160"/>
        <end position="177"/>
    </location>
</feature>
<feature type="transmembrane region" description="Helical" evidence="7">
    <location>
        <begin position="216"/>
        <end position="237"/>
    </location>
</feature>
<dbReference type="GO" id="GO:0005886">
    <property type="term" value="C:plasma membrane"/>
    <property type="evidence" value="ECO:0007669"/>
    <property type="project" value="UniProtKB-SubCell"/>
</dbReference>
<evidence type="ECO:0000256" key="5">
    <source>
        <dbReference type="ARBA" id="ARBA00022989"/>
    </source>
</evidence>
<dbReference type="FunFam" id="1.10.3720.10:FF:000003">
    <property type="entry name" value="Aliphatic sulfonate ABC transporter permease"/>
    <property type="match status" value="1"/>
</dbReference>
<evidence type="ECO:0000313" key="10">
    <source>
        <dbReference type="Proteomes" id="UP000178240"/>
    </source>
</evidence>